<evidence type="ECO:0000313" key="1">
    <source>
        <dbReference type="EMBL" id="MFD1050875.1"/>
    </source>
</evidence>
<protein>
    <submittedName>
        <fullName evidence="1">Uncharacterized protein</fullName>
    </submittedName>
</protein>
<evidence type="ECO:0000313" key="2">
    <source>
        <dbReference type="Proteomes" id="UP001597045"/>
    </source>
</evidence>
<dbReference type="Proteomes" id="UP001597045">
    <property type="component" value="Unassembled WGS sequence"/>
</dbReference>
<proteinExistence type="predicted"/>
<keyword evidence="2" id="KW-1185">Reference proteome</keyword>
<sequence>MPLVGVDEVELPAWTAVDQRVAESGLWRTIRALPASAAIVIGLAVRTSRPLTLLTGVLTVITN</sequence>
<reference evidence="2" key="1">
    <citation type="journal article" date="2019" name="Int. J. Syst. Evol. Microbiol.">
        <title>The Global Catalogue of Microorganisms (GCM) 10K type strain sequencing project: providing services to taxonomists for standard genome sequencing and annotation.</title>
        <authorList>
            <consortium name="The Broad Institute Genomics Platform"/>
            <consortium name="The Broad Institute Genome Sequencing Center for Infectious Disease"/>
            <person name="Wu L."/>
            <person name="Ma J."/>
        </authorList>
    </citation>
    <scope>NUCLEOTIDE SEQUENCE [LARGE SCALE GENOMIC DNA]</scope>
    <source>
        <strain evidence="2">JCM 31486</strain>
    </source>
</reference>
<accession>A0ABW3MNZ7</accession>
<organism evidence="1 2">
    <name type="scientific">Kibdelosporangium lantanae</name>
    <dbReference type="NCBI Taxonomy" id="1497396"/>
    <lineage>
        <taxon>Bacteria</taxon>
        <taxon>Bacillati</taxon>
        <taxon>Actinomycetota</taxon>
        <taxon>Actinomycetes</taxon>
        <taxon>Pseudonocardiales</taxon>
        <taxon>Pseudonocardiaceae</taxon>
        <taxon>Kibdelosporangium</taxon>
    </lineage>
</organism>
<dbReference type="EMBL" id="JBHTIS010003160">
    <property type="protein sequence ID" value="MFD1050875.1"/>
    <property type="molecule type" value="Genomic_DNA"/>
</dbReference>
<name>A0ABW3MNZ7_9PSEU</name>
<gene>
    <name evidence="1" type="ORF">ACFQ1S_37775</name>
</gene>
<comment type="caution">
    <text evidence="1">The sequence shown here is derived from an EMBL/GenBank/DDBJ whole genome shotgun (WGS) entry which is preliminary data.</text>
</comment>